<dbReference type="EC" id="3.-.-.-" evidence="3"/>
<sequence length="273" mass="30793">MEHIYYCFPGGRHKALTFSYDDGKTPDRRLVDILNRAGLKGTFNLNGDKFGRDQRIAQSEVAALYAGHEVAAHSLTHPTLTRCPREMMVRQIVDDRRRLEDIVGYAVRGFAYPNGQHTPTLHRLLPELGIAYARTTISTCGLLLPDELMTWHPTCHHREDLISRAASFLERSKSQYLDLLSVWGHSIDFDNEGNWHIIEELAAMTRGNQDVWFATNIEIVDYLAAVERLQYTAACDRVHNPSAAPVWIRIDSRASSTPQRIVEVPGGATLTLA</sequence>
<accession>A0ABU6K736</accession>
<name>A0ABU6K736_9RHOO</name>
<keyword evidence="3" id="KW-0378">Hydrolase</keyword>
<keyword evidence="4" id="KW-1185">Reference proteome</keyword>
<dbReference type="SUPFAM" id="SSF88713">
    <property type="entry name" value="Glycoside hydrolase/deacetylase"/>
    <property type="match status" value="1"/>
</dbReference>
<dbReference type="InterPro" id="IPR002509">
    <property type="entry name" value="NODB_dom"/>
</dbReference>
<proteinExistence type="predicted"/>
<evidence type="ECO:0000313" key="3">
    <source>
        <dbReference type="EMBL" id="MEC5387404.1"/>
    </source>
</evidence>
<dbReference type="PROSITE" id="PS51677">
    <property type="entry name" value="NODB"/>
    <property type="match status" value="1"/>
</dbReference>
<dbReference type="Proteomes" id="UP001331561">
    <property type="component" value="Unassembled WGS sequence"/>
</dbReference>
<feature type="domain" description="NodB homology" evidence="2">
    <location>
        <begin position="12"/>
        <end position="273"/>
    </location>
</feature>
<evidence type="ECO:0000259" key="2">
    <source>
        <dbReference type="PROSITE" id="PS51677"/>
    </source>
</evidence>
<evidence type="ECO:0000313" key="4">
    <source>
        <dbReference type="Proteomes" id="UP001331561"/>
    </source>
</evidence>
<dbReference type="InterPro" id="IPR051398">
    <property type="entry name" value="Polysacch_Deacetylase"/>
</dbReference>
<protein>
    <submittedName>
        <fullName evidence="3">Polysaccharide deacetylase family protein</fullName>
        <ecNumber evidence="3">3.-.-.-</ecNumber>
    </submittedName>
</protein>
<dbReference type="InterPro" id="IPR011330">
    <property type="entry name" value="Glyco_hydro/deAcase_b/a-brl"/>
</dbReference>
<dbReference type="RefSeq" id="WP_327600373.1">
    <property type="nucleotide sequence ID" value="NZ_JAYXHS010000003.1"/>
</dbReference>
<dbReference type="Gene3D" id="3.20.20.370">
    <property type="entry name" value="Glycoside hydrolase/deacetylase"/>
    <property type="match status" value="1"/>
</dbReference>
<dbReference type="Pfam" id="PF01522">
    <property type="entry name" value="Polysacc_deac_1"/>
    <property type="match status" value="1"/>
</dbReference>
<reference evidence="3 4" key="1">
    <citation type="submission" date="2024-01" db="EMBL/GenBank/DDBJ databases">
        <title>Uliginosibacterium soil sp. nov.</title>
        <authorList>
            <person name="Lv Y."/>
        </authorList>
    </citation>
    <scope>NUCLEOTIDE SEQUENCE [LARGE SCALE GENOMIC DNA]</scope>
    <source>
        <strain evidence="3 4">H3</strain>
    </source>
</reference>
<gene>
    <name evidence="3" type="ORF">VVD49_16865</name>
</gene>
<dbReference type="EMBL" id="JAYXHS010000003">
    <property type="protein sequence ID" value="MEC5387404.1"/>
    <property type="molecule type" value="Genomic_DNA"/>
</dbReference>
<dbReference type="PANTHER" id="PTHR34216:SF11">
    <property type="entry name" value="CHITOOLIGOSACCHARIDE DEACETYLASE"/>
    <property type="match status" value="1"/>
</dbReference>
<dbReference type="CDD" id="cd10967">
    <property type="entry name" value="CE4_GLA_like_6s"/>
    <property type="match status" value="1"/>
</dbReference>
<organism evidence="3 4">
    <name type="scientific">Uliginosibacterium silvisoli</name>
    <dbReference type="NCBI Taxonomy" id="3114758"/>
    <lineage>
        <taxon>Bacteria</taxon>
        <taxon>Pseudomonadati</taxon>
        <taxon>Pseudomonadota</taxon>
        <taxon>Betaproteobacteria</taxon>
        <taxon>Rhodocyclales</taxon>
        <taxon>Zoogloeaceae</taxon>
        <taxon>Uliginosibacterium</taxon>
    </lineage>
</organism>
<comment type="caution">
    <text evidence="3">The sequence shown here is derived from an EMBL/GenBank/DDBJ whole genome shotgun (WGS) entry which is preliminary data.</text>
</comment>
<dbReference type="PANTHER" id="PTHR34216">
    <property type="match status" value="1"/>
</dbReference>
<keyword evidence="1" id="KW-0732">Signal</keyword>
<dbReference type="GO" id="GO:0016787">
    <property type="term" value="F:hydrolase activity"/>
    <property type="evidence" value="ECO:0007669"/>
    <property type="project" value="UniProtKB-KW"/>
</dbReference>
<evidence type="ECO:0000256" key="1">
    <source>
        <dbReference type="ARBA" id="ARBA00022729"/>
    </source>
</evidence>